<dbReference type="EMBL" id="JAUCEY010000008">
    <property type="protein sequence ID" value="MDM5452106.1"/>
    <property type="molecule type" value="Genomic_DNA"/>
</dbReference>
<dbReference type="CDD" id="cd18886">
    <property type="entry name" value="NUDIX_MutT_Nudt1"/>
    <property type="match status" value="1"/>
</dbReference>
<feature type="domain" description="Nudix hydrolase" evidence="7">
    <location>
        <begin position="1"/>
        <end position="131"/>
    </location>
</feature>
<dbReference type="SUPFAM" id="SSF55811">
    <property type="entry name" value="Nudix"/>
    <property type="match status" value="1"/>
</dbReference>
<organism evidence="8 9">
    <name type="scientific">Peribacillus simplex</name>
    <dbReference type="NCBI Taxonomy" id="1478"/>
    <lineage>
        <taxon>Bacteria</taxon>
        <taxon>Bacillati</taxon>
        <taxon>Bacillota</taxon>
        <taxon>Bacilli</taxon>
        <taxon>Bacillales</taxon>
        <taxon>Bacillaceae</taxon>
        <taxon>Peribacillus</taxon>
    </lineage>
</organism>
<dbReference type="PANTHER" id="PTHR43758">
    <property type="entry name" value="7,8-DIHYDRO-8-OXOGUANINE TRIPHOSPHATASE"/>
    <property type="match status" value="1"/>
</dbReference>
<proteinExistence type="inferred from homology"/>
<comment type="cofactor">
    <cofactor evidence="1">
        <name>Mg(2+)</name>
        <dbReference type="ChEBI" id="CHEBI:18420"/>
    </cofactor>
</comment>
<evidence type="ECO:0000259" key="7">
    <source>
        <dbReference type="PROSITE" id="PS51462"/>
    </source>
</evidence>
<dbReference type="PRINTS" id="PR00502">
    <property type="entry name" value="NUDIXFAMILY"/>
</dbReference>
<dbReference type="InterPro" id="IPR020084">
    <property type="entry name" value="NUDIX_hydrolase_CS"/>
</dbReference>
<keyword evidence="4 6" id="KW-0378">Hydrolase</keyword>
<dbReference type="InterPro" id="IPR000086">
    <property type="entry name" value="NUDIX_hydrolase_dom"/>
</dbReference>
<dbReference type="RefSeq" id="WP_081108905.1">
    <property type="nucleotide sequence ID" value="NZ_CP011008.1"/>
</dbReference>
<accession>A0AAW7ILB5</accession>
<comment type="similarity">
    <text evidence="2 6">Belongs to the Nudix hydrolase family.</text>
</comment>
<name>A0AAW7ILB5_9BACI</name>
<evidence type="ECO:0000256" key="2">
    <source>
        <dbReference type="ARBA" id="ARBA00005582"/>
    </source>
</evidence>
<evidence type="ECO:0000256" key="5">
    <source>
        <dbReference type="ARBA" id="ARBA00022842"/>
    </source>
</evidence>
<keyword evidence="3" id="KW-0479">Metal-binding</keyword>
<dbReference type="PROSITE" id="PS51462">
    <property type="entry name" value="NUDIX"/>
    <property type="match status" value="1"/>
</dbReference>
<comment type="caution">
    <text evidence="8">The sequence shown here is derived from an EMBL/GenBank/DDBJ whole genome shotgun (WGS) entry which is preliminary data.</text>
</comment>
<evidence type="ECO:0000256" key="3">
    <source>
        <dbReference type="ARBA" id="ARBA00022723"/>
    </source>
</evidence>
<dbReference type="GO" id="GO:0016818">
    <property type="term" value="F:hydrolase activity, acting on acid anhydrides, in phosphorus-containing anhydrides"/>
    <property type="evidence" value="ECO:0007669"/>
    <property type="project" value="TreeGrafter"/>
</dbReference>
<reference evidence="8" key="1">
    <citation type="submission" date="2023-06" db="EMBL/GenBank/DDBJ databases">
        <title>Comparative genomics of Bacillaceae isolates and their secondary metabolite potential.</title>
        <authorList>
            <person name="Song L."/>
            <person name="Nielsen L.J."/>
            <person name="Mohite O."/>
            <person name="Xu X."/>
            <person name="Weber T."/>
            <person name="Kovacs A.T."/>
        </authorList>
    </citation>
    <scope>NUCLEOTIDE SEQUENCE</scope>
    <source>
        <strain evidence="8">D8_B_37</strain>
    </source>
</reference>
<dbReference type="AlphaFoldDB" id="A0AAW7ILB5"/>
<evidence type="ECO:0000256" key="1">
    <source>
        <dbReference type="ARBA" id="ARBA00001946"/>
    </source>
</evidence>
<dbReference type="KEGG" id="bsj:UP17_20330"/>
<dbReference type="InterPro" id="IPR020476">
    <property type="entry name" value="Nudix_hydrolase"/>
</dbReference>
<evidence type="ECO:0000313" key="9">
    <source>
        <dbReference type="Proteomes" id="UP001234602"/>
    </source>
</evidence>
<dbReference type="GO" id="GO:0046872">
    <property type="term" value="F:metal ion binding"/>
    <property type="evidence" value="ECO:0007669"/>
    <property type="project" value="UniProtKB-KW"/>
</dbReference>
<gene>
    <name evidence="8" type="ORF">QUF89_07835</name>
</gene>
<dbReference type="PANTHER" id="PTHR43758:SF2">
    <property type="entry name" value="OXIDIZED PURINE NUCLEOSIDE TRIPHOSPHATE HYDROLASE"/>
    <property type="match status" value="1"/>
</dbReference>
<evidence type="ECO:0000256" key="6">
    <source>
        <dbReference type="RuleBase" id="RU003476"/>
    </source>
</evidence>
<dbReference type="PROSITE" id="PS00893">
    <property type="entry name" value="NUDIX_BOX"/>
    <property type="match status" value="1"/>
</dbReference>
<dbReference type="Proteomes" id="UP001234602">
    <property type="component" value="Unassembled WGS sequence"/>
</dbReference>
<dbReference type="Gene3D" id="3.90.79.10">
    <property type="entry name" value="Nucleoside Triphosphate Pyrophosphohydrolase"/>
    <property type="match status" value="1"/>
</dbReference>
<protein>
    <submittedName>
        <fullName evidence="8">8-oxo-dGTP diphosphatase</fullName>
    </submittedName>
</protein>
<dbReference type="InterPro" id="IPR015797">
    <property type="entry name" value="NUDIX_hydrolase-like_dom_sf"/>
</dbReference>
<dbReference type="Pfam" id="PF00293">
    <property type="entry name" value="NUDIX"/>
    <property type="match status" value="1"/>
</dbReference>
<evidence type="ECO:0000313" key="8">
    <source>
        <dbReference type="EMBL" id="MDM5452106.1"/>
    </source>
</evidence>
<sequence>MFKYTVCFVKKNNEILMLNREKAPIMGVWNGVGGKIEKGETPDIGALREVLEETGIELKAFFSKGTVIWETPEGELDGIYVYLYEADEHLKYETPKKTREGILEWKSIDWILHPHNLGIAEMVAQYLPVLLEKEGNYTFTYKNGQTYNS</sequence>
<keyword evidence="5" id="KW-0460">Magnesium</keyword>
<evidence type="ECO:0000256" key="4">
    <source>
        <dbReference type="ARBA" id="ARBA00022801"/>
    </source>
</evidence>
<dbReference type="GO" id="GO:0005737">
    <property type="term" value="C:cytoplasm"/>
    <property type="evidence" value="ECO:0007669"/>
    <property type="project" value="TreeGrafter"/>
</dbReference>